<dbReference type="InterPro" id="IPR029767">
    <property type="entry name" value="WecB-like"/>
</dbReference>
<evidence type="ECO:0000256" key="4">
    <source>
        <dbReference type="ARBA" id="ARBA00038858"/>
    </source>
</evidence>
<accession>A0A840UFI4</accession>
<evidence type="ECO:0000256" key="1">
    <source>
        <dbReference type="ARBA" id="ARBA00023235"/>
    </source>
</evidence>
<dbReference type="PANTHER" id="PTHR43174:SF2">
    <property type="entry name" value="UDP-N-ACETYLGLUCOSAMINE 2-EPIMERASE"/>
    <property type="match status" value="1"/>
</dbReference>
<proteinExistence type="inferred from homology"/>
<evidence type="ECO:0000256" key="3">
    <source>
        <dbReference type="ARBA" id="ARBA00038209"/>
    </source>
</evidence>
<dbReference type="PANTHER" id="PTHR43174">
    <property type="entry name" value="UDP-N-ACETYLGLUCOSAMINE 2-EPIMERASE"/>
    <property type="match status" value="1"/>
</dbReference>
<evidence type="ECO:0000313" key="9">
    <source>
        <dbReference type="Proteomes" id="UP000591735"/>
    </source>
</evidence>
<dbReference type="AlphaFoldDB" id="A0A840UFI4"/>
<evidence type="ECO:0000256" key="6">
    <source>
        <dbReference type="RuleBase" id="RU003513"/>
    </source>
</evidence>
<dbReference type="Pfam" id="PF02350">
    <property type="entry name" value="Epimerase_2"/>
    <property type="match status" value="1"/>
</dbReference>
<organism evidence="8 9">
    <name type="scientific">Marinobacter oulmenensis</name>
    <dbReference type="NCBI Taxonomy" id="643747"/>
    <lineage>
        <taxon>Bacteria</taxon>
        <taxon>Pseudomonadati</taxon>
        <taxon>Pseudomonadota</taxon>
        <taxon>Gammaproteobacteria</taxon>
        <taxon>Pseudomonadales</taxon>
        <taxon>Marinobacteraceae</taxon>
        <taxon>Marinobacter</taxon>
    </lineage>
</organism>
<evidence type="ECO:0000259" key="7">
    <source>
        <dbReference type="Pfam" id="PF02350"/>
    </source>
</evidence>
<keyword evidence="9" id="KW-1185">Reference proteome</keyword>
<dbReference type="CDD" id="cd03786">
    <property type="entry name" value="GTB_UDP-GlcNAc_2-Epimerase"/>
    <property type="match status" value="1"/>
</dbReference>
<dbReference type="FunFam" id="3.40.50.2000:FF:000043">
    <property type="entry name" value="UDP-N-acetylglucosamine 2-epimerase"/>
    <property type="match status" value="1"/>
</dbReference>
<comment type="catalytic activity">
    <reaction evidence="2">
        <text>UDP-N-acetyl-alpha-D-glucosamine = UDP-N-acetyl-alpha-D-mannosamine</text>
        <dbReference type="Rhea" id="RHEA:17213"/>
        <dbReference type="ChEBI" id="CHEBI:57705"/>
        <dbReference type="ChEBI" id="CHEBI:68623"/>
        <dbReference type="EC" id="5.1.3.14"/>
    </reaction>
</comment>
<protein>
    <recommendedName>
        <fullName evidence="5">UDP-N-acetylglucosamine 2-epimerase</fullName>
        <ecNumber evidence="4">5.1.3.14</ecNumber>
    </recommendedName>
</protein>
<evidence type="ECO:0000256" key="5">
    <source>
        <dbReference type="ARBA" id="ARBA00074883"/>
    </source>
</evidence>
<dbReference type="SUPFAM" id="SSF53756">
    <property type="entry name" value="UDP-Glycosyltransferase/glycogen phosphorylase"/>
    <property type="match status" value="1"/>
</dbReference>
<dbReference type="Gene3D" id="3.40.50.2000">
    <property type="entry name" value="Glycogen Phosphorylase B"/>
    <property type="match status" value="2"/>
</dbReference>
<dbReference type="Proteomes" id="UP000591735">
    <property type="component" value="Unassembled WGS sequence"/>
</dbReference>
<evidence type="ECO:0000313" key="8">
    <source>
        <dbReference type="EMBL" id="MBB5322240.1"/>
    </source>
</evidence>
<feature type="domain" description="UDP-N-acetylglucosamine 2-epimerase" evidence="7">
    <location>
        <begin position="23"/>
        <end position="370"/>
    </location>
</feature>
<comment type="caution">
    <text evidence="8">The sequence shown here is derived from an EMBL/GenBank/DDBJ whole genome shotgun (WGS) entry which is preliminary data.</text>
</comment>
<comment type="similarity">
    <text evidence="3 6">Belongs to the UDP-N-acetylglucosamine 2-epimerase family.</text>
</comment>
<name>A0A840UFI4_9GAMM</name>
<dbReference type="EMBL" id="JACHFE010000007">
    <property type="protein sequence ID" value="MBB5322240.1"/>
    <property type="molecule type" value="Genomic_DNA"/>
</dbReference>
<dbReference type="GO" id="GO:0008761">
    <property type="term" value="F:UDP-N-acetylglucosamine 2-epimerase activity"/>
    <property type="evidence" value="ECO:0007669"/>
    <property type="project" value="UniProtKB-EC"/>
</dbReference>
<reference evidence="8 9" key="1">
    <citation type="submission" date="2020-08" db="EMBL/GenBank/DDBJ databases">
        <title>Genomic Encyclopedia of Type Strains, Phase IV (KMG-IV): sequencing the most valuable type-strain genomes for metagenomic binning, comparative biology and taxonomic classification.</title>
        <authorList>
            <person name="Goeker M."/>
        </authorList>
    </citation>
    <scope>NUCLEOTIDE SEQUENCE [LARGE SCALE GENOMIC DNA]</scope>
    <source>
        <strain evidence="8 9">DSM 22359</strain>
    </source>
</reference>
<dbReference type="InterPro" id="IPR003331">
    <property type="entry name" value="UDP_GlcNAc_Epimerase_2_dom"/>
</dbReference>
<sequence length="377" mass="41680">MKIMLVFGTRPEAIKMAPLIKRLKAAKLEVCVCVTAQHRQMLDQVMSLFEISADYDLNLMKPHQSLTDITVNVLTGLESILEKESPDWVGVHGDTTTTMAASLAAFYKKIPVFHVEAGLRTGDIYAPWPEEMNRRLAGTIASTHFAPTDASAGNLLKEGVSHKTVVVTGNTVIDALLDTVQKLDNDQDLQAECRQLAQLDDLSSHRHLLLVTGHRRENFGRGFQQICQALQKLAHKHPDLAIVYPVHLNPQVQEPVYKLLSGLPNVNLIEPLDYLPFVYLMQQASLIVTDSGGIQEEAPSLGKPVLVTRESTERPEAVDAGTVKLVGTDGEKIIHHVEQLITDTEAYRRMAFAHNPYGDGQASTRIVNHLLKSEHAS</sequence>
<evidence type="ECO:0000256" key="2">
    <source>
        <dbReference type="ARBA" id="ARBA00036080"/>
    </source>
</evidence>
<gene>
    <name evidence="8" type="ORF">HNR38_002735</name>
</gene>
<dbReference type="EC" id="5.1.3.14" evidence="4"/>
<dbReference type="NCBIfam" id="TIGR00236">
    <property type="entry name" value="wecB"/>
    <property type="match status" value="1"/>
</dbReference>
<keyword evidence="1 6" id="KW-0413">Isomerase</keyword>